<evidence type="ECO:0000256" key="8">
    <source>
        <dbReference type="ARBA" id="ARBA00022737"/>
    </source>
</evidence>
<dbReference type="InterPro" id="IPR006121">
    <property type="entry name" value="HMA_dom"/>
</dbReference>
<evidence type="ECO:0000256" key="6">
    <source>
        <dbReference type="ARBA" id="ARBA00022574"/>
    </source>
</evidence>
<evidence type="ECO:0000256" key="13">
    <source>
        <dbReference type="ARBA" id="ARBA00024045"/>
    </source>
</evidence>
<dbReference type="AlphaFoldDB" id="A0AAQ3RQ94"/>
<dbReference type="Gene3D" id="2.130.10.10">
    <property type="entry name" value="YVTN repeat-like/Quinoprotein amine dehydrogenase"/>
    <property type="match status" value="1"/>
</dbReference>
<keyword evidence="17" id="KW-1185">Reference proteome</keyword>
<keyword evidence="11" id="KW-0539">Nucleus</keyword>
<evidence type="ECO:0000256" key="2">
    <source>
        <dbReference type="ARBA" id="ARBA00004370"/>
    </source>
</evidence>
<proteinExistence type="inferred from homology"/>
<feature type="domain" description="HMA" evidence="15">
    <location>
        <begin position="27"/>
        <end position="91"/>
    </location>
</feature>
<feature type="repeat" description="WD" evidence="14">
    <location>
        <begin position="498"/>
        <end position="533"/>
    </location>
</feature>
<dbReference type="GO" id="GO:0046872">
    <property type="term" value="F:metal ion binding"/>
    <property type="evidence" value="ECO:0007669"/>
    <property type="project" value="UniProtKB-KW"/>
</dbReference>
<evidence type="ECO:0000256" key="12">
    <source>
        <dbReference type="ARBA" id="ARBA00023289"/>
    </source>
</evidence>
<name>A0AAQ3RQ94_VIGMU</name>
<keyword evidence="8" id="KW-0677">Repeat</keyword>
<dbReference type="GO" id="GO:0006950">
    <property type="term" value="P:response to stress"/>
    <property type="evidence" value="ECO:0007669"/>
    <property type="project" value="UniProtKB-ARBA"/>
</dbReference>
<keyword evidence="12" id="KW-0449">Lipoprotein</keyword>
<keyword evidence="4" id="KW-0488">Methylation</keyword>
<dbReference type="PROSITE" id="PS50294">
    <property type="entry name" value="WD_REPEATS_REGION"/>
    <property type="match status" value="2"/>
</dbReference>
<keyword evidence="12" id="KW-0636">Prenylation</keyword>
<dbReference type="InterPro" id="IPR015943">
    <property type="entry name" value="WD40/YVTN_repeat-like_dom_sf"/>
</dbReference>
<comment type="similarity">
    <text evidence="13">Belongs to the HIPP family.</text>
</comment>
<dbReference type="InterPro" id="IPR001680">
    <property type="entry name" value="WD40_rpt"/>
</dbReference>
<evidence type="ECO:0000256" key="3">
    <source>
        <dbReference type="ARBA" id="ARBA00009341"/>
    </source>
</evidence>
<dbReference type="InterPro" id="IPR020472">
    <property type="entry name" value="WD40_PAC1"/>
</dbReference>
<evidence type="ECO:0000256" key="1">
    <source>
        <dbReference type="ARBA" id="ARBA00004123"/>
    </source>
</evidence>
<evidence type="ECO:0000256" key="5">
    <source>
        <dbReference type="ARBA" id="ARBA00022539"/>
    </source>
</evidence>
<dbReference type="InterPro" id="IPR050459">
    <property type="entry name" value="WD_repeat_RBAP46/RBAP48/MSI1"/>
</dbReference>
<dbReference type="InterPro" id="IPR019775">
    <property type="entry name" value="WD40_repeat_CS"/>
</dbReference>
<keyword evidence="9" id="KW-0156">Chromatin regulator</keyword>
<evidence type="ECO:0000256" key="14">
    <source>
        <dbReference type="PROSITE-ProRule" id="PRU00221"/>
    </source>
</evidence>
<keyword evidence="7" id="KW-0479">Metal-binding</keyword>
<evidence type="ECO:0000313" key="16">
    <source>
        <dbReference type="EMBL" id="WVZ03789.1"/>
    </source>
</evidence>
<dbReference type="InterPro" id="IPR022052">
    <property type="entry name" value="Histone-bd_RBBP4-like_N"/>
</dbReference>
<dbReference type="PRINTS" id="PR00320">
    <property type="entry name" value="GPROTEINBRPT"/>
</dbReference>
<dbReference type="GO" id="GO:0006325">
    <property type="term" value="P:chromatin organization"/>
    <property type="evidence" value="ECO:0007669"/>
    <property type="project" value="UniProtKB-KW"/>
</dbReference>
<comment type="similarity">
    <text evidence="3">Belongs to the WD repeat RBAP46/RBAP48/MSI1 family.</text>
</comment>
<organism evidence="16 17">
    <name type="scientific">Vigna mungo</name>
    <name type="common">Black gram</name>
    <name type="synonym">Phaseolus mungo</name>
    <dbReference type="NCBI Taxonomy" id="3915"/>
    <lineage>
        <taxon>Eukaryota</taxon>
        <taxon>Viridiplantae</taxon>
        <taxon>Streptophyta</taxon>
        <taxon>Embryophyta</taxon>
        <taxon>Tracheophyta</taxon>
        <taxon>Spermatophyta</taxon>
        <taxon>Magnoliopsida</taxon>
        <taxon>eudicotyledons</taxon>
        <taxon>Gunneridae</taxon>
        <taxon>Pentapetalae</taxon>
        <taxon>rosids</taxon>
        <taxon>fabids</taxon>
        <taxon>Fabales</taxon>
        <taxon>Fabaceae</taxon>
        <taxon>Papilionoideae</taxon>
        <taxon>50 kb inversion clade</taxon>
        <taxon>NPAAA clade</taxon>
        <taxon>indigoferoid/millettioid clade</taxon>
        <taxon>Phaseoleae</taxon>
        <taxon>Vigna</taxon>
    </lineage>
</organism>
<dbReference type="CDD" id="cd00371">
    <property type="entry name" value="HMA"/>
    <property type="match status" value="1"/>
</dbReference>
<evidence type="ECO:0000313" key="17">
    <source>
        <dbReference type="Proteomes" id="UP001374535"/>
    </source>
</evidence>
<feature type="repeat" description="WD" evidence="14">
    <location>
        <begin position="397"/>
        <end position="439"/>
    </location>
</feature>
<dbReference type="PROSITE" id="PS50082">
    <property type="entry name" value="WD_REPEATS_2"/>
    <property type="match status" value="3"/>
</dbReference>
<evidence type="ECO:0000256" key="9">
    <source>
        <dbReference type="ARBA" id="ARBA00022853"/>
    </source>
</evidence>
<evidence type="ECO:0000256" key="11">
    <source>
        <dbReference type="ARBA" id="ARBA00023242"/>
    </source>
</evidence>
<dbReference type="SMART" id="SM00320">
    <property type="entry name" value="WD40"/>
    <property type="match status" value="6"/>
</dbReference>
<dbReference type="PROSITE" id="PS50846">
    <property type="entry name" value="HMA_2"/>
    <property type="match status" value="1"/>
</dbReference>
<comment type="subcellular location">
    <subcellularLocation>
        <location evidence="2">Membrane</location>
    </subcellularLocation>
    <subcellularLocation>
        <location evidence="1">Nucleus</location>
    </subcellularLocation>
</comment>
<evidence type="ECO:0000256" key="7">
    <source>
        <dbReference type="ARBA" id="ARBA00022723"/>
    </source>
</evidence>
<dbReference type="EMBL" id="CP144694">
    <property type="protein sequence ID" value="WVZ03789.1"/>
    <property type="molecule type" value="Genomic_DNA"/>
</dbReference>
<protein>
    <recommendedName>
        <fullName evidence="15">HMA domain-containing protein</fullName>
    </recommendedName>
</protein>
<sequence length="607" mass="68039">MGALDHISDLFDCSHTSSKLKKKRKQFQTVEVKVKMDCEGCERKVKKSVEGMKGVTQVEVDRKASKVTVSGYVEPSKVVSRISHRTGKRAELWPYVPYDVVAHPYAPGVYDKKAPSGYVRNADVDPRLTNLARASSTEVRYTTAFSDDNPAACVVIPAQPKPIFTVQGDYLKPCFPPKVALAREGLKFWRRKKMAEEYNEGEVEEEFSVWKKNTPLLYDLFISHHLQWPSLTVHWLPSSPQPHSHPSFNVHKLLLATHTAQGEPNFLMLADASLPADTSQPIVATDPNDPVLPKVEISQKVAVDGEVNRARCMPQNPTIVAAKTCNSEVYVFDFNKQRGSEFAPDLRLRGHDKEGYGLSWSPFKSGYLLSGSHDHKICLWDVPAASQESVIDAVHVYEGHESVVEDVSWNMKDENMFGSVGDDFKLVIWDLRTNKPQQSVKPHDNEISIVTCESDDCFSVHAEVALLPYNEWILATASSDTSVGLFDTRKLAIPLHFLSSHTDEVFQVEWDPNHETVLASSGADRRLMVWDLSRIGDEQIEGDGEGGPTELLFSHGGHKGKISDFSWNINQPWVISSVAEDNSFHVWQMAESIYNDGDDDNMWTAND</sequence>
<dbReference type="InterPro" id="IPR036322">
    <property type="entry name" value="WD40_repeat_dom_sf"/>
</dbReference>
<dbReference type="FunFam" id="3.30.70.100:FF:000035">
    <property type="entry name" value="Heavy metal-associated isoprenylated plant protein 26"/>
    <property type="match status" value="1"/>
</dbReference>
<dbReference type="PROSITE" id="PS00678">
    <property type="entry name" value="WD_REPEATS_1"/>
    <property type="match status" value="2"/>
</dbReference>
<dbReference type="SUPFAM" id="SSF55008">
    <property type="entry name" value="HMA, heavy metal-associated domain"/>
    <property type="match status" value="1"/>
</dbReference>
<dbReference type="Gene3D" id="3.30.70.100">
    <property type="match status" value="1"/>
</dbReference>
<dbReference type="InterPro" id="IPR036163">
    <property type="entry name" value="HMA_dom_sf"/>
</dbReference>
<dbReference type="Pfam" id="PF00403">
    <property type="entry name" value="HMA"/>
    <property type="match status" value="1"/>
</dbReference>
<keyword evidence="6 14" id="KW-0853">WD repeat</keyword>
<dbReference type="Pfam" id="PF12265">
    <property type="entry name" value="CAF1C_H4-bd"/>
    <property type="match status" value="1"/>
</dbReference>
<keyword evidence="10" id="KW-0472">Membrane</keyword>
<accession>A0AAQ3RQ94</accession>
<evidence type="ECO:0000259" key="15">
    <source>
        <dbReference type="PROSITE" id="PS50846"/>
    </source>
</evidence>
<dbReference type="GO" id="GO:0016020">
    <property type="term" value="C:membrane"/>
    <property type="evidence" value="ECO:0007669"/>
    <property type="project" value="UniProtKB-SubCell"/>
</dbReference>
<dbReference type="PANTHER" id="PTHR22850">
    <property type="entry name" value="WD40 REPEAT FAMILY"/>
    <property type="match status" value="1"/>
</dbReference>
<gene>
    <name evidence="16" type="ORF">V8G54_024595</name>
</gene>
<reference evidence="16 17" key="1">
    <citation type="journal article" date="2023" name="Life. Sci Alliance">
        <title>Evolutionary insights into 3D genome organization and epigenetic landscape of Vigna mungo.</title>
        <authorList>
            <person name="Junaid A."/>
            <person name="Singh B."/>
            <person name="Bhatia S."/>
        </authorList>
    </citation>
    <scope>NUCLEOTIDE SEQUENCE [LARGE SCALE GENOMIC DNA]</scope>
    <source>
        <strain evidence="16">Urdbean</strain>
    </source>
</reference>
<keyword evidence="5" id="KW-0104">Cadmium</keyword>
<dbReference type="SUPFAM" id="SSF50978">
    <property type="entry name" value="WD40 repeat-like"/>
    <property type="match status" value="1"/>
</dbReference>
<dbReference type="Pfam" id="PF00400">
    <property type="entry name" value="WD40"/>
    <property type="match status" value="4"/>
</dbReference>
<feature type="repeat" description="WD" evidence="14">
    <location>
        <begin position="348"/>
        <end position="390"/>
    </location>
</feature>
<evidence type="ECO:0000256" key="4">
    <source>
        <dbReference type="ARBA" id="ARBA00022481"/>
    </source>
</evidence>
<evidence type="ECO:0000256" key="10">
    <source>
        <dbReference type="ARBA" id="ARBA00023136"/>
    </source>
</evidence>
<dbReference type="GO" id="GO:0005634">
    <property type="term" value="C:nucleus"/>
    <property type="evidence" value="ECO:0007669"/>
    <property type="project" value="UniProtKB-SubCell"/>
</dbReference>
<dbReference type="Proteomes" id="UP001374535">
    <property type="component" value="Chromosome 7"/>
</dbReference>